<dbReference type="Proteomes" id="UP000566819">
    <property type="component" value="Unassembled WGS sequence"/>
</dbReference>
<dbReference type="Gene3D" id="1.10.10.10">
    <property type="entry name" value="Winged helix-like DNA-binding domain superfamily/Winged helix DNA-binding domain"/>
    <property type="match status" value="1"/>
</dbReference>
<evidence type="ECO:0000313" key="5">
    <source>
        <dbReference type="EMBL" id="KAF4629861.1"/>
    </source>
</evidence>
<dbReference type="Pfam" id="PF00891">
    <property type="entry name" value="Methyltransf_2"/>
    <property type="match status" value="1"/>
</dbReference>
<dbReference type="SUPFAM" id="SSF53474">
    <property type="entry name" value="alpha/beta-Hydrolases"/>
    <property type="match status" value="1"/>
</dbReference>
<keyword evidence="2" id="KW-0808">Transferase</keyword>
<evidence type="ECO:0000256" key="1">
    <source>
        <dbReference type="ARBA" id="ARBA00022603"/>
    </source>
</evidence>
<dbReference type="PROSITE" id="PS51683">
    <property type="entry name" value="SAM_OMT_II"/>
    <property type="match status" value="1"/>
</dbReference>
<dbReference type="InterPro" id="IPR036390">
    <property type="entry name" value="WH_DNA-bd_sf"/>
</dbReference>
<feature type="domain" description="O-methyltransferase C-terminal" evidence="4">
    <location>
        <begin position="485"/>
        <end position="592"/>
    </location>
</feature>
<dbReference type="InterPro" id="IPR016461">
    <property type="entry name" value="COMT-like"/>
</dbReference>
<keyword evidence="1" id="KW-0489">Methyltransferase</keyword>
<evidence type="ECO:0000259" key="4">
    <source>
        <dbReference type="Pfam" id="PF00891"/>
    </source>
</evidence>
<reference evidence="5 6" key="1">
    <citation type="submission" date="2020-03" db="EMBL/GenBank/DDBJ databases">
        <title>Draft Genome Sequence of Cudoniella acicularis.</title>
        <authorList>
            <person name="Buettner E."/>
            <person name="Kellner H."/>
        </authorList>
    </citation>
    <scope>NUCLEOTIDE SEQUENCE [LARGE SCALE GENOMIC DNA]</scope>
    <source>
        <strain evidence="5 6">DSM 108380</strain>
    </source>
</reference>
<name>A0A8H4W181_9HELO</name>
<dbReference type="InterPro" id="IPR019436">
    <property type="entry name" value="Say1-like"/>
</dbReference>
<dbReference type="GO" id="GO:0008171">
    <property type="term" value="F:O-methyltransferase activity"/>
    <property type="evidence" value="ECO:0007669"/>
    <property type="project" value="InterPro"/>
</dbReference>
<evidence type="ECO:0000313" key="6">
    <source>
        <dbReference type="Proteomes" id="UP000566819"/>
    </source>
</evidence>
<dbReference type="InterPro" id="IPR036388">
    <property type="entry name" value="WH-like_DNA-bd_sf"/>
</dbReference>
<organism evidence="5 6">
    <name type="scientific">Cudoniella acicularis</name>
    <dbReference type="NCBI Taxonomy" id="354080"/>
    <lineage>
        <taxon>Eukaryota</taxon>
        <taxon>Fungi</taxon>
        <taxon>Dikarya</taxon>
        <taxon>Ascomycota</taxon>
        <taxon>Pezizomycotina</taxon>
        <taxon>Leotiomycetes</taxon>
        <taxon>Helotiales</taxon>
        <taxon>Tricladiaceae</taxon>
        <taxon>Cudoniella</taxon>
    </lineage>
</organism>
<evidence type="ECO:0000256" key="3">
    <source>
        <dbReference type="ARBA" id="ARBA00022691"/>
    </source>
</evidence>
<keyword evidence="3" id="KW-0949">S-adenosyl-L-methionine</keyword>
<dbReference type="InterPro" id="IPR001077">
    <property type="entry name" value="COMT_C"/>
</dbReference>
<dbReference type="PANTHER" id="PTHR43712:SF5">
    <property type="entry name" value="O-METHYLTRANSFERASE ASQN-RELATED"/>
    <property type="match status" value="1"/>
</dbReference>
<evidence type="ECO:0000256" key="2">
    <source>
        <dbReference type="ARBA" id="ARBA00022679"/>
    </source>
</evidence>
<comment type="caution">
    <text evidence="5">The sequence shown here is derived from an EMBL/GenBank/DDBJ whole genome shotgun (WGS) entry which is preliminary data.</text>
</comment>
<dbReference type="GO" id="GO:0032259">
    <property type="term" value="P:methylation"/>
    <property type="evidence" value="ECO:0007669"/>
    <property type="project" value="UniProtKB-KW"/>
</dbReference>
<dbReference type="InterPro" id="IPR029058">
    <property type="entry name" value="AB_hydrolase_fold"/>
</dbReference>
<dbReference type="AlphaFoldDB" id="A0A8H4W181"/>
<protein>
    <recommendedName>
        <fullName evidence="4">O-methyltransferase C-terminal domain-containing protein</fullName>
    </recommendedName>
</protein>
<proteinExistence type="predicted"/>
<accession>A0A8H4W181</accession>
<dbReference type="Gene3D" id="3.40.50.1820">
    <property type="entry name" value="alpha/beta hydrolase"/>
    <property type="match status" value="1"/>
</dbReference>
<dbReference type="EMBL" id="JAAMPI010000617">
    <property type="protein sequence ID" value="KAF4629861.1"/>
    <property type="molecule type" value="Genomic_DNA"/>
</dbReference>
<dbReference type="OrthoDB" id="2152029at2759"/>
<sequence>MSIRDLSAVHEMSKDTSKLSVIENLDLVITILKAVVVAPFRGRSGHRDFLKHVIHTALRTMNARVSAKQIQKISASTDEAYKQFAKLKSFDPLTTALLFGAKAHWIGPQNAGKILIFLHGGGFVYPAATQFEFLYEIQKNSDDSAVVFLSYSLAPGQQYPYQLKQVVALLAYLLEEAGKKPENARANLALGLLSNLLHPHPSLPSLQVAEPLRGAVLVSPWVSFNTSSPSYMENQNRDVVTANILKKWAAYYLGTSKADEYNQPLLASDEWWQGLGNKVREIMITAGTNECPFNDTEAFVNKLKFRDNRNGFIHSGRSTTSFDVDTMHDLPPEIEETRNSLIDSAQTVKWLALGPKGIYWEILFAFSDEIALRAIYKYKLARSVPIDGSATFREISTASGIYEDLVKRFLRQAMANHIFAEELPGHVRHNAASRLLAVGRDANGAVGLMTCELLPVGMKTLDALEVYPGSEELTETAWALQNKIGISPYAFLAKHPERARRFGAGMRYFGRGQGCDLDHLVHGYPWETLDQPGTVFVDVGGGHGSVPRALATATQHMKFVVQDLPGTVRDGSEALLGSLSSRVSFAEYDFFRE</sequence>
<dbReference type="SUPFAM" id="SSF53335">
    <property type="entry name" value="S-adenosyl-L-methionine-dependent methyltransferases"/>
    <property type="match status" value="1"/>
</dbReference>
<dbReference type="PANTHER" id="PTHR43712">
    <property type="entry name" value="PUTATIVE (AFU_ORTHOLOGUE AFUA_4G14580)-RELATED"/>
    <property type="match status" value="1"/>
</dbReference>
<keyword evidence="6" id="KW-1185">Reference proteome</keyword>
<gene>
    <name evidence="5" type="ORF">G7Y89_g8280</name>
</gene>
<dbReference type="SUPFAM" id="SSF46785">
    <property type="entry name" value="Winged helix' DNA-binding domain"/>
    <property type="match status" value="1"/>
</dbReference>
<dbReference type="Gene3D" id="3.40.50.150">
    <property type="entry name" value="Vaccinia Virus protein VP39"/>
    <property type="match status" value="1"/>
</dbReference>
<dbReference type="InterPro" id="IPR029063">
    <property type="entry name" value="SAM-dependent_MTases_sf"/>
</dbReference>
<dbReference type="Pfam" id="PF10340">
    <property type="entry name" value="Say1_Mug180"/>
    <property type="match status" value="1"/>
</dbReference>